<dbReference type="KEGG" id="vg:30853681"/>
<feature type="compositionally biased region" description="Basic and acidic residues" evidence="1">
    <location>
        <begin position="461"/>
        <end position="470"/>
    </location>
</feature>
<feature type="region of interest" description="Disordered" evidence="1">
    <location>
        <begin position="427"/>
        <end position="470"/>
    </location>
</feature>
<dbReference type="OrthoDB" id="24634at10239"/>
<protein>
    <recommendedName>
        <fullName evidence="4">Nucleocapsid protein</fullName>
    </recommendedName>
</protein>
<dbReference type="RefSeq" id="YP_009337853.1">
    <property type="nucleotide sequence ID" value="NC_033288.1"/>
</dbReference>
<evidence type="ECO:0000313" key="3">
    <source>
        <dbReference type="Proteomes" id="UP000201122"/>
    </source>
</evidence>
<organism evidence="2 3">
    <name type="scientific">Shahe qinvirus-like virus 1</name>
    <dbReference type="NCBI Taxonomy" id="1923453"/>
    <lineage>
        <taxon>Viruses</taxon>
        <taxon>Riboviria</taxon>
        <taxon>Orthornavirae</taxon>
        <taxon>Negarnaviricota</taxon>
        <taxon>Haploviricotina</taxon>
        <taxon>Chunqiuviricetes</taxon>
        <taxon>Muvirales</taxon>
        <taxon>Qinviridae</taxon>
        <taxon>Yingvirus</taxon>
        <taxon>Yingvirus shaheense</taxon>
    </lineage>
</organism>
<evidence type="ECO:0008006" key="4">
    <source>
        <dbReference type="Google" id="ProtNLM"/>
    </source>
</evidence>
<dbReference type="EMBL" id="KX883995">
    <property type="protein sequence ID" value="APG78072.1"/>
    <property type="molecule type" value="Genomic_RNA"/>
</dbReference>
<dbReference type="Proteomes" id="UP000201122">
    <property type="component" value="Genome"/>
</dbReference>
<accession>A0A1L3KL30</accession>
<feature type="compositionally biased region" description="Basic residues" evidence="1">
    <location>
        <begin position="451"/>
        <end position="460"/>
    </location>
</feature>
<keyword evidence="3" id="KW-1185">Reference proteome</keyword>
<evidence type="ECO:0000256" key="1">
    <source>
        <dbReference type="SAM" id="MobiDB-lite"/>
    </source>
</evidence>
<dbReference type="GeneID" id="30853681"/>
<sequence length="470" mass="50472">MAINFNLPVFNGEIYAGLAAATDLSLPAAEKLSYIADADVGRAAIMTAASCLSRVPAASQPWIRELTANAAYAIVFYGLTGQIGVAPNQRVASDFIVGAVAEVTQELVTEAQNHVTQQQVIVAVTLIFATKINWWATNHHIGQATMSPYMAKVTKALLSIKSVDLDMIKKIVHQIGHWASTHRVLNLLHIRNDVTFAPLQAVAAGARITLTDDLFLRVSAMPAGTARHALCHAIMTKYGGNKIFMFSSKLAELAALKQEVDAVIEAGRRNVTLSRAADAAALAVDPRLEYHMGATYLLGGNTARAEFGTVEMTGHLGSVLYHLFRESTLTRSPHITTPSGKDLRKHYDQSDSYTQNWDDLCLGVATAMIVTNSDLVNAVCGVGDDARADRETWSQFQVMNGIYADIDLAHAAFDSFNDIFAKYGAGGPKGAKGGRGKEEEEPKQGGSGTGKKQKHRKGKGGAKDDSGDEM</sequence>
<proteinExistence type="predicted"/>
<evidence type="ECO:0000313" key="2">
    <source>
        <dbReference type="EMBL" id="APG78072.1"/>
    </source>
</evidence>
<reference evidence="2 3" key="1">
    <citation type="journal article" date="2016" name="Nature">
        <title>Redefining the invertebrate RNA virosphere.</title>
        <authorList>
            <person name="Shi M."/>
            <person name="Lin X.D."/>
            <person name="Tian J.H."/>
            <person name="Chen L.J."/>
            <person name="Chen X."/>
            <person name="Li C.X."/>
            <person name="Qin X.C."/>
            <person name="Li J."/>
            <person name="Cao J.P."/>
            <person name="Eden J.S."/>
            <person name="Buchmann J."/>
            <person name="Wang W."/>
            <person name="Xu J."/>
            <person name="Holmes E.C."/>
            <person name="Zhang Y.Z."/>
        </authorList>
    </citation>
    <scope>NUCLEOTIDE SEQUENCE [LARGE SCALE GENOMIC DNA]</scope>
    <source>
        <strain evidence="2 3">SHWC0209c11359</strain>
    </source>
</reference>
<name>A0A1L3KL30_9VIRU</name>